<accession>A0A5B0X1A5</accession>
<proteinExistence type="predicted"/>
<dbReference type="PANTHER" id="PTHR30097:SF4">
    <property type="entry name" value="SLR6042 PROTEIN"/>
    <property type="match status" value="1"/>
</dbReference>
<gene>
    <name evidence="3" type="ORF">F0M18_04255</name>
</gene>
<dbReference type="RefSeq" id="WP_149610175.1">
    <property type="nucleotide sequence ID" value="NZ_VTUX01000002.1"/>
</dbReference>
<protein>
    <submittedName>
        <fullName evidence="3">HlyD family secretion protein</fullName>
    </submittedName>
</protein>
<evidence type="ECO:0000256" key="1">
    <source>
        <dbReference type="ARBA" id="ARBA00022448"/>
    </source>
</evidence>
<evidence type="ECO:0000256" key="2">
    <source>
        <dbReference type="SAM" id="SignalP"/>
    </source>
</evidence>
<keyword evidence="1" id="KW-0813">Transport</keyword>
<dbReference type="GO" id="GO:0030288">
    <property type="term" value="C:outer membrane-bounded periplasmic space"/>
    <property type="evidence" value="ECO:0007669"/>
    <property type="project" value="TreeGrafter"/>
</dbReference>
<evidence type="ECO:0000313" key="3">
    <source>
        <dbReference type="EMBL" id="KAA1193066.1"/>
    </source>
</evidence>
<organism evidence="3 4">
    <name type="scientific">Pseudohalioglobus sediminis</name>
    <dbReference type="NCBI Taxonomy" id="2606449"/>
    <lineage>
        <taxon>Bacteria</taxon>
        <taxon>Pseudomonadati</taxon>
        <taxon>Pseudomonadota</taxon>
        <taxon>Gammaproteobacteria</taxon>
        <taxon>Cellvibrionales</taxon>
        <taxon>Halieaceae</taxon>
        <taxon>Pseudohalioglobus</taxon>
    </lineage>
</organism>
<sequence>MKLFTSLLLFTGLLGTIARADTIPLGALGDLAVDFAKVVSTDTYPGRPLSARASFRQGEAVNLVTPYAVRQIRFQHPPGALVARGDIIARLAGPEIHHFMTEFTILQSRLASASRRYERNRELYERQAIDESTWLDISDSYYALRLEHEHMRHFYELLEPAGEDDALWLKSPASGLLQYRQPEPGLAAGQQLALIIPQDALRLRVSLPIDMGQQTQSLRIPGCTLAVESLSGIADDYFIEAWSAPLTSACQLLPGQRVMARPLLGVTGYLVPRSALIEWQGKSVVLMKAGTALETVLVQILGSVNSSYFVTSARDLSGREVLSTSASAVQGMLNGLGGE</sequence>
<evidence type="ECO:0000313" key="4">
    <source>
        <dbReference type="Proteomes" id="UP000323708"/>
    </source>
</evidence>
<dbReference type="AlphaFoldDB" id="A0A5B0X1A5"/>
<dbReference type="GO" id="GO:0046914">
    <property type="term" value="F:transition metal ion binding"/>
    <property type="evidence" value="ECO:0007669"/>
    <property type="project" value="TreeGrafter"/>
</dbReference>
<dbReference type="Proteomes" id="UP000323708">
    <property type="component" value="Unassembled WGS sequence"/>
</dbReference>
<name>A0A5B0X1A5_9GAMM</name>
<dbReference type="PANTHER" id="PTHR30097">
    <property type="entry name" value="CATION EFFLUX SYSTEM PROTEIN CUSB"/>
    <property type="match status" value="1"/>
</dbReference>
<dbReference type="GO" id="GO:0015679">
    <property type="term" value="P:plasma membrane copper ion transport"/>
    <property type="evidence" value="ECO:0007669"/>
    <property type="project" value="TreeGrafter"/>
</dbReference>
<dbReference type="GO" id="GO:0060003">
    <property type="term" value="P:copper ion export"/>
    <property type="evidence" value="ECO:0007669"/>
    <property type="project" value="TreeGrafter"/>
</dbReference>
<feature type="chain" id="PRO_5022966522" evidence="2">
    <location>
        <begin position="21"/>
        <end position="339"/>
    </location>
</feature>
<keyword evidence="2" id="KW-0732">Signal</keyword>
<dbReference type="InterPro" id="IPR051909">
    <property type="entry name" value="MFP_Cation_Efflux"/>
</dbReference>
<feature type="signal peptide" evidence="2">
    <location>
        <begin position="1"/>
        <end position="20"/>
    </location>
</feature>
<reference evidence="3 4" key="1">
    <citation type="submission" date="2019-09" db="EMBL/GenBank/DDBJ databases">
        <authorList>
            <person name="Chen X.-Y."/>
        </authorList>
    </citation>
    <scope>NUCLEOTIDE SEQUENCE [LARGE SCALE GENOMIC DNA]</scope>
    <source>
        <strain evidence="3 4">NY5</strain>
    </source>
</reference>
<keyword evidence="4" id="KW-1185">Reference proteome</keyword>
<comment type="caution">
    <text evidence="3">The sequence shown here is derived from an EMBL/GenBank/DDBJ whole genome shotgun (WGS) entry which is preliminary data.</text>
</comment>
<dbReference type="EMBL" id="VTUX01000002">
    <property type="protein sequence ID" value="KAA1193066.1"/>
    <property type="molecule type" value="Genomic_DNA"/>
</dbReference>